<evidence type="ECO:0000313" key="1">
    <source>
        <dbReference type="EMBL" id="SVD13129.1"/>
    </source>
</evidence>
<proteinExistence type="predicted"/>
<name>A0A382ST86_9ZZZZ</name>
<dbReference type="AlphaFoldDB" id="A0A382ST86"/>
<accession>A0A382ST86</accession>
<gene>
    <name evidence="1" type="ORF">METZ01_LOCUS365983</name>
</gene>
<dbReference type="EMBL" id="UINC01131425">
    <property type="protein sequence ID" value="SVD13129.1"/>
    <property type="molecule type" value="Genomic_DNA"/>
</dbReference>
<protein>
    <submittedName>
        <fullName evidence="1">Uncharacterized protein</fullName>
    </submittedName>
</protein>
<reference evidence="1" key="1">
    <citation type="submission" date="2018-05" db="EMBL/GenBank/DDBJ databases">
        <authorList>
            <person name="Lanie J.A."/>
            <person name="Ng W.-L."/>
            <person name="Kazmierczak K.M."/>
            <person name="Andrzejewski T.M."/>
            <person name="Davidsen T.M."/>
            <person name="Wayne K.J."/>
            <person name="Tettelin H."/>
            <person name="Glass J.I."/>
            <person name="Rusch D."/>
            <person name="Podicherti R."/>
            <person name="Tsui H.-C.T."/>
            <person name="Winkler M.E."/>
        </authorList>
    </citation>
    <scope>NUCLEOTIDE SEQUENCE</scope>
</reference>
<sequence>VSAGVTKEFSGAVGADGYLPPAVTHSSAPARFSLYVSTEKV</sequence>
<feature type="non-terminal residue" evidence="1">
    <location>
        <position position="1"/>
    </location>
</feature>
<organism evidence="1">
    <name type="scientific">marine metagenome</name>
    <dbReference type="NCBI Taxonomy" id="408172"/>
    <lineage>
        <taxon>unclassified sequences</taxon>
        <taxon>metagenomes</taxon>
        <taxon>ecological metagenomes</taxon>
    </lineage>
</organism>